<dbReference type="SUPFAM" id="SSF49854">
    <property type="entry name" value="Spermadhesin, CUB domain"/>
    <property type="match status" value="1"/>
</dbReference>
<dbReference type="PANTHER" id="PTHR46780">
    <property type="entry name" value="PROTEIN EVA-1"/>
    <property type="match status" value="1"/>
</dbReference>
<dbReference type="CDD" id="cd22823">
    <property type="entry name" value="Gal_Rha_Lectin"/>
    <property type="match status" value="1"/>
</dbReference>
<keyword evidence="1" id="KW-0472">Membrane</keyword>
<name>A0AAD9K5E2_9ANNE</name>
<evidence type="ECO:0000313" key="4">
    <source>
        <dbReference type="Proteomes" id="UP001208570"/>
    </source>
</evidence>
<proteinExistence type="predicted"/>
<comment type="caution">
    <text evidence="3">The sequence shown here is derived from an EMBL/GenBank/DDBJ whole genome shotgun (WGS) entry which is preliminary data.</text>
</comment>
<sequence length="591" mass="66107">MWRVSGRKWRRLCMDYGERRVKYIELYVGNGEGHTDYVYGVEHHGEYCDTEVFRAECAVGEVILMQRALYGRMQLGRCVETNLGYVGCHADVIRIVDARCSGRRTCEIRVPDTELERMRACLKELKTYLDVSYICLKVESVTSEQCEYQTEVNITRDHGFIASTAMLEAPSCDGSSHPWVIIAQPGQHINLTLYDFSAQVTYGAIENGVLRDDGSDVIEVCHEYGIVEDAEAGNTETICGGTRRVSHMYLSRGHVVKLWITNSKAERDLKYFTIEYTVIGCPDLPQTELTWFKRPPLGGDIAEMGCVYSDTTWQMRCEKYTWLGTMANCTQRSQTTVKLSDANLITHFTAVPELHDQSQRQNFPVTYGIAIAIIIGAVLGVALIICIVGLVRYRRRPRNRRGGELNGRETVLLQSRLESPYETKVNKISVASDNNRNHGDQTTIPNYKMANSAETTPCTPLCRHQRHQVTVNGNEYEHIWEAPFPVAVPVGTGPAVPEGRCTPTTLPRVSVANAHAAALAFSTFKAPDVIDGADSRTLPNPERPVYVSANDILRSPMTRRIIDKDGGKYSALEKVPSHHNVAPCSIIHANV</sequence>
<evidence type="ECO:0000313" key="3">
    <source>
        <dbReference type="EMBL" id="KAK2164310.1"/>
    </source>
</evidence>
<protein>
    <recommendedName>
        <fullName evidence="2">SUEL-type lectin domain-containing protein</fullName>
    </recommendedName>
</protein>
<keyword evidence="1" id="KW-1133">Transmembrane helix</keyword>
<dbReference type="Proteomes" id="UP001208570">
    <property type="component" value="Unassembled WGS sequence"/>
</dbReference>
<dbReference type="AlphaFoldDB" id="A0AAD9K5E2"/>
<dbReference type="InterPro" id="IPR000922">
    <property type="entry name" value="Lectin_gal-bd_dom"/>
</dbReference>
<dbReference type="InterPro" id="IPR043159">
    <property type="entry name" value="Lectin_gal-bd_sf"/>
</dbReference>
<keyword evidence="1" id="KW-0812">Transmembrane</keyword>
<dbReference type="InterPro" id="IPR035914">
    <property type="entry name" value="Sperma_CUB_dom_sf"/>
</dbReference>
<dbReference type="GO" id="GO:0030246">
    <property type="term" value="F:carbohydrate binding"/>
    <property type="evidence" value="ECO:0007669"/>
    <property type="project" value="InterPro"/>
</dbReference>
<feature type="domain" description="SUEL-type lectin" evidence="2">
    <location>
        <begin position="56"/>
        <end position="135"/>
    </location>
</feature>
<evidence type="ECO:0000259" key="2">
    <source>
        <dbReference type="Pfam" id="PF02140"/>
    </source>
</evidence>
<feature type="transmembrane region" description="Helical" evidence="1">
    <location>
        <begin position="367"/>
        <end position="391"/>
    </location>
</feature>
<gene>
    <name evidence="3" type="ORF">LSH36_66g08015</name>
</gene>
<dbReference type="EMBL" id="JAODUP010000066">
    <property type="protein sequence ID" value="KAK2164310.1"/>
    <property type="molecule type" value="Genomic_DNA"/>
</dbReference>
<reference evidence="3" key="1">
    <citation type="journal article" date="2023" name="Mol. Biol. Evol.">
        <title>Third-Generation Sequencing Reveals the Adaptive Role of the Epigenome in Three Deep-Sea Polychaetes.</title>
        <authorList>
            <person name="Perez M."/>
            <person name="Aroh O."/>
            <person name="Sun Y."/>
            <person name="Lan Y."/>
            <person name="Juniper S.K."/>
            <person name="Young C.R."/>
            <person name="Angers B."/>
            <person name="Qian P.Y."/>
        </authorList>
    </citation>
    <scope>NUCLEOTIDE SEQUENCE</scope>
    <source>
        <strain evidence="3">P08H-3</strain>
    </source>
</reference>
<evidence type="ECO:0000256" key="1">
    <source>
        <dbReference type="SAM" id="Phobius"/>
    </source>
</evidence>
<keyword evidence="4" id="KW-1185">Reference proteome</keyword>
<dbReference type="Pfam" id="PF02140">
    <property type="entry name" value="SUEL_Lectin"/>
    <property type="match status" value="1"/>
</dbReference>
<organism evidence="3 4">
    <name type="scientific">Paralvinella palmiformis</name>
    <dbReference type="NCBI Taxonomy" id="53620"/>
    <lineage>
        <taxon>Eukaryota</taxon>
        <taxon>Metazoa</taxon>
        <taxon>Spiralia</taxon>
        <taxon>Lophotrochozoa</taxon>
        <taxon>Annelida</taxon>
        <taxon>Polychaeta</taxon>
        <taxon>Sedentaria</taxon>
        <taxon>Canalipalpata</taxon>
        <taxon>Terebellida</taxon>
        <taxon>Terebelliformia</taxon>
        <taxon>Alvinellidae</taxon>
        <taxon>Paralvinella</taxon>
    </lineage>
</organism>
<dbReference type="Gene3D" id="2.60.120.740">
    <property type="match status" value="1"/>
</dbReference>
<accession>A0AAD9K5E2</accession>